<dbReference type="AlphaFoldDB" id="A0A1H7BWS3"/>
<name>A0A1H7BWS3_9BACT</name>
<accession>A0A1H7BWS3</accession>
<evidence type="ECO:0000313" key="1">
    <source>
        <dbReference type="EMBL" id="SEJ77815.1"/>
    </source>
</evidence>
<keyword evidence="2" id="KW-1185">Reference proteome</keyword>
<organism evidence="1 2">
    <name type="scientific">Cyclobacterium xiamenense</name>
    <dbReference type="NCBI Taxonomy" id="1297121"/>
    <lineage>
        <taxon>Bacteria</taxon>
        <taxon>Pseudomonadati</taxon>
        <taxon>Bacteroidota</taxon>
        <taxon>Cytophagia</taxon>
        <taxon>Cytophagales</taxon>
        <taxon>Cyclobacteriaceae</taxon>
        <taxon>Cyclobacterium</taxon>
    </lineage>
</organism>
<dbReference type="EMBL" id="FNZH01000012">
    <property type="protein sequence ID" value="SEJ77815.1"/>
    <property type="molecule type" value="Genomic_DNA"/>
</dbReference>
<dbReference type="Proteomes" id="UP000199403">
    <property type="component" value="Unassembled WGS sequence"/>
</dbReference>
<evidence type="ECO:0000313" key="2">
    <source>
        <dbReference type="Proteomes" id="UP000199403"/>
    </source>
</evidence>
<sequence>MDAKTDNKYAKKDSLYGFTAQQVSCLGYFGTMEVFAFLLDSPGFLGK</sequence>
<gene>
    <name evidence="1" type="ORF">SAMN05192553_11281</name>
</gene>
<reference evidence="2" key="1">
    <citation type="submission" date="2016-10" db="EMBL/GenBank/DDBJ databases">
        <authorList>
            <person name="Varghese N."/>
            <person name="Submissions S."/>
        </authorList>
    </citation>
    <scope>NUCLEOTIDE SEQUENCE [LARGE SCALE GENOMIC DNA]</scope>
    <source>
        <strain evidence="2">IBRC-M 10761</strain>
    </source>
</reference>
<proteinExistence type="predicted"/>
<protein>
    <submittedName>
        <fullName evidence="1">Uncharacterized protein</fullName>
    </submittedName>
</protein>